<gene>
    <name evidence="8" type="ORF">MICPUN_55265</name>
</gene>
<accession>C1FE17</accession>
<reference evidence="8 9" key="1">
    <citation type="journal article" date="2009" name="Science">
        <title>Green evolution and dynamic adaptations revealed by genomes of the marine picoeukaryotes Micromonas.</title>
        <authorList>
            <person name="Worden A.Z."/>
            <person name="Lee J.H."/>
            <person name="Mock T."/>
            <person name="Rouze P."/>
            <person name="Simmons M.P."/>
            <person name="Aerts A.L."/>
            <person name="Allen A.E."/>
            <person name="Cuvelier M.L."/>
            <person name="Derelle E."/>
            <person name="Everett M.V."/>
            <person name="Foulon E."/>
            <person name="Grimwood J."/>
            <person name="Gundlach H."/>
            <person name="Henrissat B."/>
            <person name="Napoli C."/>
            <person name="McDonald S.M."/>
            <person name="Parker M.S."/>
            <person name="Rombauts S."/>
            <person name="Salamov A."/>
            <person name="Von Dassow P."/>
            <person name="Badger J.H."/>
            <person name="Coutinho P.M."/>
            <person name="Demir E."/>
            <person name="Dubchak I."/>
            <person name="Gentemann C."/>
            <person name="Eikrem W."/>
            <person name="Gready J.E."/>
            <person name="John U."/>
            <person name="Lanier W."/>
            <person name="Lindquist E.A."/>
            <person name="Lucas S."/>
            <person name="Mayer K.F."/>
            <person name="Moreau H."/>
            <person name="Not F."/>
            <person name="Otillar R."/>
            <person name="Panaud O."/>
            <person name="Pangilinan J."/>
            <person name="Paulsen I."/>
            <person name="Piegu B."/>
            <person name="Poliakov A."/>
            <person name="Robbens S."/>
            <person name="Schmutz J."/>
            <person name="Toulza E."/>
            <person name="Wyss T."/>
            <person name="Zelensky A."/>
            <person name="Zhou K."/>
            <person name="Armbrust E.V."/>
            <person name="Bhattacharya D."/>
            <person name="Goodenough U.W."/>
            <person name="Van de Peer Y."/>
            <person name="Grigoriev I.V."/>
        </authorList>
    </citation>
    <scope>NUCLEOTIDE SEQUENCE [LARGE SCALE GENOMIC DNA]</scope>
    <source>
        <strain evidence="9">RCC299 / NOUM17</strain>
    </source>
</reference>
<dbReference type="PANTHER" id="PTHR46373:SF5">
    <property type="entry name" value="RWP-RK DOMAIN PROTEIN"/>
    <property type="match status" value="1"/>
</dbReference>
<dbReference type="AlphaFoldDB" id="C1FE17"/>
<dbReference type="InterPro" id="IPR003035">
    <property type="entry name" value="RWP-RK_dom"/>
</dbReference>
<dbReference type="InterPro" id="IPR044607">
    <property type="entry name" value="RKD-like"/>
</dbReference>
<keyword evidence="4" id="KW-0238">DNA-binding</keyword>
<keyword evidence="2" id="KW-0805">Transcription regulation</keyword>
<dbReference type="GO" id="GO:0003700">
    <property type="term" value="F:DNA-binding transcription factor activity"/>
    <property type="evidence" value="ECO:0007669"/>
    <property type="project" value="InterPro"/>
</dbReference>
<dbReference type="PANTHER" id="PTHR46373">
    <property type="entry name" value="PROTEIN RKD4"/>
    <property type="match status" value="1"/>
</dbReference>
<evidence type="ECO:0000313" key="9">
    <source>
        <dbReference type="Proteomes" id="UP000002009"/>
    </source>
</evidence>
<keyword evidence="6" id="KW-0539">Nucleus</keyword>
<evidence type="ECO:0000256" key="3">
    <source>
        <dbReference type="ARBA" id="ARBA00023054"/>
    </source>
</evidence>
<dbReference type="KEGG" id="mis:MICPUN_55265"/>
<evidence type="ECO:0000259" key="7">
    <source>
        <dbReference type="PROSITE" id="PS51519"/>
    </source>
</evidence>
<keyword evidence="3" id="KW-0175">Coiled coil</keyword>
<evidence type="ECO:0000256" key="1">
    <source>
        <dbReference type="ARBA" id="ARBA00004049"/>
    </source>
</evidence>
<protein>
    <submittedName>
        <fullName evidence="8">Mid-like protein type b</fullName>
    </submittedName>
</protein>
<keyword evidence="5" id="KW-0804">Transcription</keyword>
<dbReference type="InParanoid" id="C1FE17"/>
<dbReference type="OrthoDB" id="6270329at2759"/>
<dbReference type="EMBL" id="CP001574">
    <property type="protein sequence ID" value="ACO68884.1"/>
    <property type="molecule type" value="Genomic_DNA"/>
</dbReference>
<dbReference type="Pfam" id="PF02042">
    <property type="entry name" value="RWP-RK"/>
    <property type="match status" value="1"/>
</dbReference>
<evidence type="ECO:0000313" key="8">
    <source>
        <dbReference type="EMBL" id="ACO68884.1"/>
    </source>
</evidence>
<dbReference type="RefSeq" id="XP_002507626.1">
    <property type="nucleotide sequence ID" value="XM_002507580.1"/>
</dbReference>
<dbReference type="GeneID" id="8250155"/>
<dbReference type="GO" id="GO:0003677">
    <property type="term" value="F:DNA binding"/>
    <property type="evidence" value="ECO:0007669"/>
    <property type="project" value="UniProtKB-KW"/>
</dbReference>
<organism evidence="8 9">
    <name type="scientific">Micromonas commoda (strain RCC299 / NOUM17 / CCMP2709)</name>
    <name type="common">Picoplanktonic green alga</name>
    <dbReference type="NCBI Taxonomy" id="296587"/>
    <lineage>
        <taxon>Eukaryota</taxon>
        <taxon>Viridiplantae</taxon>
        <taxon>Chlorophyta</taxon>
        <taxon>Mamiellophyceae</taxon>
        <taxon>Mamiellales</taxon>
        <taxon>Mamiellaceae</taxon>
        <taxon>Micromonas</taxon>
    </lineage>
</organism>
<dbReference type="PROSITE" id="PS51519">
    <property type="entry name" value="RWP_RK"/>
    <property type="match status" value="1"/>
</dbReference>
<proteinExistence type="predicted"/>
<evidence type="ECO:0000256" key="6">
    <source>
        <dbReference type="ARBA" id="ARBA00023242"/>
    </source>
</evidence>
<evidence type="ECO:0000256" key="5">
    <source>
        <dbReference type="ARBA" id="ARBA00023163"/>
    </source>
</evidence>
<feature type="domain" description="RWP-RK" evidence="7">
    <location>
        <begin position="95"/>
        <end position="163"/>
    </location>
</feature>
<evidence type="ECO:0000256" key="2">
    <source>
        <dbReference type="ARBA" id="ARBA00023015"/>
    </source>
</evidence>
<comment type="function">
    <text evidence="1">Putative transcription factor.</text>
</comment>
<name>C1FE17_MICCC</name>
<evidence type="ECO:0000256" key="4">
    <source>
        <dbReference type="ARBA" id="ARBA00023125"/>
    </source>
</evidence>
<dbReference type="Proteomes" id="UP000002009">
    <property type="component" value="Chromosome 1"/>
</dbReference>
<sequence length="163" mass="18731">MRATILGGVFESIRPARKLLDWSEEAPRSWRRQDETATEQSLHPFTYSCQCFWAKITRWVVEDSICICAYFFPSEYLVGRLNSRVYSLATLQVLEEPTLLASSENKPRGIDRITSYFHQSIDTAATNLNTCATMLKRICRLHGLHRWPGRKVSTSQVTVLDSE</sequence>
<keyword evidence="9" id="KW-1185">Reference proteome</keyword>